<evidence type="ECO:0000313" key="2">
    <source>
        <dbReference type="EMBL" id="KAG0259921.1"/>
    </source>
</evidence>
<evidence type="ECO:0000256" key="1">
    <source>
        <dbReference type="SAM" id="MobiDB-lite"/>
    </source>
</evidence>
<organism evidence="2 3">
    <name type="scientific">Actinomortierella ambigua</name>
    <dbReference type="NCBI Taxonomy" id="1343610"/>
    <lineage>
        <taxon>Eukaryota</taxon>
        <taxon>Fungi</taxon>
        <taxon>Fungi incertae sedis</taxon>
        <taxon>Mucoromycota</taxon>
        <taxon>Mortierellomycotina</taxon>
        <taxon>Mortierellomycetes</taxon>
        <taxon>Mortierellales</taxon>
        <taxon>Mortierellaceae</taxon>
        <taxon>Actinomortierella</taxon>
    </lineage>
</organism>
<dbReference type="InterPro" id="IPR032675">
    <property type="entry name" value="LRR_dom_sf"/>
</dbReference>
<evidence type="ECO:0000313" key="3">
    <source>
        <dbReference type="Proteomes" id="UP000807716"/>
    </source>
</evidence>
<dbReference type="AlphaFoldDB" id="A0A9P6U519"/>
<feature type="region of interest" description="Disordered" evidence="1">
    <location>
        <begin position="878"/>
        <end position="907"/>
    </location>
</feature>
<feature type="compositionally biased region" description="Acidic residues" evidence="1">
    <location>
        <begin position="888"/>
        <end position="907"/>
    </location>
</feature>
<feature type="region of interest" description="Disordered" evidence="1">
    <location>
        <begin position="223"/>
        <end position="255"/>
    </location>
</feature>
<reference evidence="2" key="1">
    <citation type="journal article" date="2020" name="Fungal Divers.">
        <title>Resolving the Mortierellaceae phylogeny through synthesis of multi-gene phylogenetics and phylogenomics.</title>
        <authorList>
            <person name="Vandepol N."/>
            <person name="Liber J."/>
            <person name="Desiro A."/>
            <person name="Na H."/>
            <person name="Kennedy M."/>
            <person name="Barry K."/>
            <person name="Grigoriev I.V."/>
            <person name="Miller A.N."/>
            <person name="O'Donnell K."/>
            <person name="Stajich J.E."/>
            <person name="Bonito G."/>
        </authorList>
    </citation>
    <scope>NUCLEOTIDE SEQUENCE</scope>
    <source>
        <strain evidence="2">BC1065</strain>
    </source>
</reference>
<dbReference type="EMBL" id="JAAAJB010000266">
    <property type="protein sequence ID" value="KAG0259921.1"/>
    <property type="molecule type" value="Genomic_DNA"/>
</dbReference>
<comment type="caution">
    <text evidence="2">The sequence shown here is derived from an EMBL/GenBank/DDBJ whole genome shotgun (WGS) entry which is preliminary data.</text>
</comment>
<dbReference type="Proteomes" id="UP000807716">
    <property type="component" value="Unassembled WGS sequence"/>
</dbReference>
<dbReference type="OrthoDB" id="2423301at2759"/>
<feature type="compositionally biased region" description="Low complexity" evidence="1">
    <location>
        <begin position="225"/>
        <end position="244"/>
    </location>
</feature>
<name>A0A9P6U519_9FUNG</name>
<gene>
    <name evidence="2" type="ORF">DFQ27_003811</name>
</gene>
<dbReference type="SUPFAM" id="SSF52058">
    <property type="entry name" value="L domain-like"/>
    <property type="match status" value="1"/>
</dbReference>
<sequence>MPSLPIECLEAISDHVCDRGTLFSLLTVNRTFFTLAVSRLYYAPFHWVDLDSNFEKFALLLKLALRLSPVKDNDTERLREYWDILPLSANDGSFAPMIDYFSYVRCLLRYPRYRAEAIFGGNLVTEMSQEHFEGKRFLAMCNLQKTVQWLFCESHLERIQRLQIPLWDIDRYQKAIPRMHRVEEVVFDVNTGYMPDMESTEIGYFEQSAEFCKQFLSHYQPPLKSTSTTTPSSPSTFSSSALSSPPSPISGTESTRNLAVSFENYSYSSDSRKRSRQLQLDLYRHMPPLIQPRLLDETNFLRFATRPLETDLSRLKSLSVSGCQYGWKLLHRGAPSSGPSQLVRASSILQRCRNLNELFTTLPDGDEREQLFSWAVKEKNLALDQDEAVVPCDVKNGGSCLPPQRPHPEQQSRLVQIQKLAVQCRGSGGLLAFQEAMYGFGHSLREADFFCISIDGQTDDSDGNDTDDDSDLFEYDMDAPAPLNVVTQDPSMAEASDCERQLIGEDWRLPHLVHLTIHSDKVLPLADQAFDHAHKLKNLQITDKVSSYVVNSGEWRRLMAWTLLTNLTQLELTGQITTEFHPASFQYMPNLEIMTLRGPGFGRFCCSPSYRQYTLPAFGSPKPDSMQNGNDDGFSSTTPSPTTKARKTTTTATEYKPLHESHLWTWDWPLLNLRYMSLEGEPAYRFDLKWLRYCPKLETLNLRIGGHRRPLTMDGLREDLANDGLCLPSTSSSSAPFAEKENDHDNTTTNTTTTTIFASQLVELHLHGRFLVCDADLQSILTFCPSLRELTLGQATRFSMPMLLAATASEVHTSLERVTVSRRVNFKDCANLGLVPRQRRVCAGHFDRTLDPESEEYLARAPGRNYRPEYRFLNGYFKMTPKPKKEDDELEGEENGEDQQQWQDEEDAKEQFDWLFETSSDVFS</sequence>
<feature type="region of interest" description="Disordered" evidence="1">
    <location>
        <begin position="618"/>
        <end position="651"/>
    </location>
</feature>
<feature type="compositionally biased region" description="Polar residues" evidence="1">
    <location>
        <begin position="625"/>
        <end position="635"/>
    </location>
</feature>
<dbReference type="Gene3D" id="3.80.10.10">
    <property type="entry name" value="Ribonuclease Inhibitor"/>
    <property type="match status" value="1"/>
</dbReference>
<proteinExistence type="predicted"/>
<keyword evidence="3" id="KW-1185">Reference proteome</keyword>
<accession>A0A9P6U519</accession>
<protein>
    <submittedName>
        <fullName evidence="2">Uncharacterized protein</fullName>
    </submittedName>
</protein>
<feature type="compositionally biased region" description="Low complexity" evidence="1">
    <location>
        <begin position="636"/>
        <end position="651"/>
    </location>
</feature>